<dbReference type="InterPro" id="IPR018108">
    <property type="entry name" value="MCP_transmembrane"/>
</dbReference>
<evidence type="ECO:0000256" key="1">
    <source>
        <dbReference type="ARBA" id="ARBA00004141"/>
    </source>
</evidence>
<evidence type="ECO:0000256" key="4">
    <source>
        <dbReference type="ARBA" id="ARBA00022737"/>
    </source>
</evidence>
<dbReference type="InterPro" id="IPR023395">
    <property type="entry name" value="MCP_dom_sf"/>
</dbReference>
<evidence type="ECO:0000256" key="5">
    <source>
        <dbReference type="ARBA" id="ARBA00023136"/>
    </source>
</evidence>
<gene>
    <name evidence="9" type="ORF">AMSG_03062</name>
</gene>
<dbReference type="OMA" id="ESPPFQE"/>
<evidence type="ECO:0000256" key="3">
    <source>
        <dbReference type="ARBA" id="ARBA00022692"/>
    </source>
</evidence>
<keyword evidence="4" id="KW-0677">Repeat</keyword>
<dbReference type="PROSITE" id="PS50920">
    <property type="entry name" value="SOLCAR"/>
    <property type="match status" value="3"/>
</dbReference>
<dbReference type="EMBL" id="GL349443">
    <property type="protein sequence ID" value="KNC46625.1"/>
    <property type="molecule type" value="Genomic_DNA"/>
</dbReference>
<name>A0A0L0D383_THETB</name>
<keyword evidence="3 6" id="KW-0812">Transmembrane</keyword>
<comment type="similarity">
    <text evidence="7">Belongs to the mitochondrial carrier (TC 2.A.29) family.</text>
</comment>
<feature type="transmembrane region" description="Helical" evidence="8">
    <location>
        <begin position="232"/>
        <end position="250"/>
    </location>
</feature>
<dbReference type="SUPFAM" id="SSF103506">
    <property type="entry name" value="Mitochondrial carrier"/>
    <property type="match status" value="1"/>
</dbReference>
<feature type="repeat" description="Solcar" evidence="6">
    <location>
        <begin position="229"/>
        <end position="318"/>
    </location>
</feature>
<comment type="subcellular location">
    <subcellularLocation>
        <location evidence="1">Membrane</location>
        <topology evidence="1">Multi-pass membrane protein</topology>
    </subcellularLocation>
</comment>
<evidence type="ECO:0000256" key="7">
    <source>
        <dbReference type="RuleBase" id="RU000488"/>
    </source>
</evidence>
<dbReference type="OrthoDB" id="270584at2759"/>
<feature type="transmembrane region" description="Helical" evidence="8">
    <location>
        <begin position="187"/>
        <end position="212"/>
    </location>
</feature>
<feature type="repeat" description="Solcar" evidence="6">
    <location>
        <begin position="130"/>
        <end position="215"/>
    </location>
</feature>
<dbReference type="GO" id="GO:0055085">
    <property type="term" value="P:transmembrane transport"/>
    <property type="evidence" value="ECO:0007669"/>
    <property type="project" value="InterPro"/>
</dbReference>
<reference evidence="9 10" key="1">
    <citation type="submission" date="2010-05" db="EMBL/GenBank/DDBJ databases">
        <title>The Genome Sequence of Thecamonas trahens ATCC 50062.</title>
        <authorList>
            <consortium name="The Broad Institute Genome Sequencing Platform"/>
            <person name="Russ C."/>
            <person name="Cuomo C."/>
            <person name="Shea T."/>
            <person name="Young S.K."/>
            <person name="Zeng Q."/>
            <person name="Koehrsen M."/>
            <person name="Haas B."/>
            <person name="Borodovsky M."/>
            <person name="Guigo R."/>
            <person name="Alvarado L."/>
            <person name="Berlin A."/>
            <person name="Bochicchio J."/>
            <person name="Borenstein D."/>
            <person name="Chapman S."/>
            <person name="Chen Z."/>
            <person name="Freedman E."/>
            <person name="Gellesch M."/>
            <person name="Goldberg J."/>
            <person name="Griggs A."/>
            <person name="Gujja S."/>
            <person name="Heilman E."/>
            <person name="Heiman D."/>
            <person name="Hepburn T."/>
            <person name="Howarth C."/>
            <person name="Jen D."/>
            <person name="Larson L."/>
            <person name="Mehta T."/>
            <person name="Park D."/>
            <person name="Pearson M."/>
            <person name="Roberts A."/>
            <person name="Saif S."/>
            <person name="Shenoy N."/>
            <person name="Sisk P."/>
            <person name="Stolte C."/>
            <person name="Sykes S."/>
            <person name="Thomson T."/>
            <person name="Walk T."/>
            <person name="White J."/>
            <person name="Yandava C."/>
            <person name="Burger G."/>
            <person name="Gray M.W."/>
            <person name="Holland P.W.H."/>
            <person name="King N."/>
            <person name="Lang F.B.F."/>
            <person name="Roger A.J."/>
            <person name="Ruiz-Trillo I."/>
            <person name="Lander E."/>
            <person name="Nusbaum C."/>
        </authorList>
    </citation>
    <scope>NUCLEOTIDE SEQUENCE [LARGE SCALE GENOMIC DNA]</scope>
    <source>
        <strain evidence="9 10">ATCC 50062</strain>
    </source>
</reference>
<keyword evidence="5 6" id="KW-0472">Membrane</keyword>
<dbReference type="PRINTS" id="PR00926">
    <property type="entry name" value="MITOCARRIER"/>
</dbReference>
<dbReference type="AlphaFoldDB" id="A0A0L0D383"/>
<dbReference type="Pfam" id="PF00153">
    <property type="entry name" value="Mito_carr"/>
    <property type="match status" value="3"/>
</dbReference>
<keyword evidence="2 7" id="KW-0813">Transport</keyword>
<dbReference type="Proteomes" id="UP000054408">
    <property type="component" value="Unassembled WGS sequence"/>
</dbReference>
<dbReference type="GeneID" id="25562697"/>
<organism evidence="9 10">
    <name type="scientific">Thecamonas trahens ATCC 50062</name>
    <dbReference type="NCBI Taxonomy" id="461836"/>
    <lineage>
        <taxon>Eukaryota</taxon>
        <taxon>Apusozoa</taxon>
        <taxon>Apusomonadida</taxon>
        <taxon>Apusomonadidae</taxon>
        <taxon>Thecamonas</taxon>
    </lineage>
</organism>
<dbReference type="PANTHER" id="PTHR24089">
    <property type="entry name" value="SOLUTE CARRIER FAMILY 25"/>
    <property type="match status" value="1"/>
</dbReference>
<sequence length="380" mass="41201">MAAGSVGAFLDEFRANIRTSPLATNLLAGGVAGAVSRTITAPLDRLKLLLQEGRGVSTRPPGMSLAAYERLYRAEHGVAAKARAIYREGGIRGFWRGNFANVTKVIPETASRFIWRDVLTDAFAADPEAPAPHENMLCGAGAGLFTQLVIYPMEVVKTRMTVSAKGEFAGILDCYVRSVKTGGFKSLYRGLVANLLGYVPYSALEMGIFFTLRDRYMEHVSDDKLHAGLPSITSLAFGATASLLSQIVTYPMMLVRTRLQTQGVHDRRVKYRGVAHCIQVIVREQGFIGLYRGLKPNALKAVPSTACVYLTFETVLKWLHANDYVDDDDDGADDDDDDGGYSDCDVILTSPPAAAAVVNSDRDDPFVFSATAAGDRGDRT</sequence>
<dbReference type="InterPro" id="IPR002067">
    <property type="entry name" value="MCP"/>
</dbReference>
<dbReference type="RefSeq" id="XP_013760398.1">
    <property type="nucleotide sequence ID" value="XM_013904944.1"/>
</dbReference>
<dbReference type="eggNOG" id="KOG0036">
    <property type="taxonomic scope" value="Eukaryota"/>
</dbReference>
<dbReference type="STRING" id="461836.A0A0L0D383"/>
<dbReference type="GO" id="GO:0016020">
    <property type="term" value="C:membrane"/>
    <property type="evidence" value="ECO:0007669"/>
    <property type="project" value="UniProtKB-SubCell"/>
</dbReference>
<evidence type="ECO:0000256" key="6">
    <source>
        <dbReference type="PROSITE-ProRule" id="PRU00282"/>
    </source>
</evidence>
<evidence type="ECO:0000313" key="10">
    <source>
        <dbReference type="Proteomes" id="UP000054408"/>
    </source>
</evidence>
<keyword evidence="8" id="KW-1133">Transmembrane helix</keyword>
<accession>A0A0L0D383</accession>
<proteinExistence type="inferred from homology"/>
<dbReference type="Gene3D" id="1.50.40.10">
    <property type="entry name" value="Mitochondrial carrier domain"/>
    <property type="match status" value="1"/>
</dbReference>
<feature type="repeat" description="Solcar" evidence="6">
    <location>
        <begin position="20"/>
        <end position="122"/>
    </location>
</feature>
<evidence type="ECO:0000256" key="8">
    <source>
        <dbReference type="SAM" id="Phobius"/>
    </source>
</evidence>
<evidence type="ECO:0000256" key="2">
    <source>
        <dbReference type="ARBA" id="ARBA00022448"/>
    </source>
</evidence>
<evidence type="ECO:0000313" key="9">
    <source>
        <dbReference type="EMBL" id="KNC46625.1"/>
    </source>
</evidence>
<keyword evidence="10" id="KW-1185">Reference proteome</keyword>
<protein>
    <submittedName>
        <fullName evidence="9">Uncharacterized protein</fullName>
    </submittedName>
</protein>